<keyword evidence="6 15" id="KW-0963">Cytoplasm</keyword>
<dbReference type="GO" id="GO:0000287">
    <property type="term" value="F:magnesium ion binding"/>
    <property type="evidence" value="ECO:0007669"/>
    <property type="project" value="TreeGrafter"/>
</dbReference>
<dbReference type="InterPro" id="IPR029057">
    <property type="entry name" value="PRTase-like"/>
</dbReference>
<dbReference type="InterPro" id="IPR000836">
    <property type="entry name" value="PRTase_dom"/>
</dbReference>
<accession>A0A1G7MXP2</accession>
<proteinExistence type="inferred from homology"/>
<sequence>MSEEAALTPVKALKPVFSQEMIAVRVRELAAEIDALYGQEPLVAVCVLKGGFIFFSDLVRALHNENMELDFVRLSSYGKKATSSKHVIFSKDVEIDIAGKHVLIVEDIVDSGHSMQFLMSQFAARRPRSLRLAALVDKGERREVDVKVDFAGFKLTEGFIVGYGLDYAERYRMLPGVFEVTL</sequence>
<evidence type="ECO:0000259" key="16">
    <source>
        <dbReference type="Pfam" id="PF00156"/>
    </source>
</evidence>
<keyword evidence="8 15" id="KW-0808">Transferase</keyword>
<evidence type="ECO:0000256" key="15">
    <source>
        <dbReference type="RuleBase" id="RU364099"/>
    </source>
</evidence>
<dbReference type="UniPathway" id="UPA00591">
    <property type="reaction ID" value="UER00648"/>
</dbReference>
<evidence type="ECO:0000256" key="6">
    <source>
        <dbReference type="ARBA" id="ARBA00022490"/>
    </source>
</evidence>
<evidence type="ECO:0000256" key="8">
    <source>
        <dbReference type="ARBA" id="ARBA00022679"/>
    </source>
</evidence>
<keyword evidence="18" id="KW-1185">Reference proteome</keyword>
<dbReference type="EC" id="2.4.2.8" evidence="5 15"/>
<dbReference type="EMBL" id="FNBX01000010">
    <property type="protein sequence ID" value="SDF66578.1"/>
    <property type="molecule type" value="Genomic_DNA"/>
</dbReference>
<evidence type="ECO:0000256" key="12">
    <source>
        <dbReference type="ARBA" id="ARBA00022842"/>
    </source>
</evidence>
<dbReference type="InterPro" id="IPR005904">
    <property type="entry name" value="Hxn_phspho_trans"/>
</dbReference>
<dbReference type="GO" id="GO:0006166">
    <property type="term" value="P:purine ribonucleoside salvage"/>
    <property type="evidence" value="ECO:0007669"/>
    <property type="project" value="UniProtKB-KW"/>
</dbReference>
<name>A0A1G7MXP2_9BACT</name>
<comment type="cofactor">
    <cofactor evidence="1 15">
        <name>Mg(2+)</name>
        <dbReference type="ChEBI" id="CHEBI:18420"/>
    </cofactor>
</comment>
<dbReference type="SUPFAM" id="SSF53271">
    <property type="entry name" value="PRTase-like"/>
    <property type="match status" value="1"/>
</dbReference>
<keyword evidence="11 15" id="KW-0547">Nucleotide-binding</keyword>
<dbReference type="PANTHER" id="PTHR43340:SF1">
    <property type="entry name" value="HYPOXANTHINE PHOSPHORIBOSYLTRANSFERASE"/>
    <property type="match status" value="1"/>
</dbReference>
<dbReference type="GO" id="GO:0006178">
    <property type="term" value="P:guanine salvage"/>
    <property type="evidence" value="ECO:0007669"/>
    <property type="project" value="TreeGrafter"/>
</dbReference>
<dbReference type="GO" id="GO:0032264">
    <property type="term" value="P:IMP salvage"/>
    <property type="evidence" value="ECO:0007669"/>
    <property type="project" value="UniProtKB-UniPathway"/>
</dbReference>
<dbReference type="CDD" id="cd06223">
    <property type="entry name" value="PRTases_typeI"/>
    <property type="match status" value="1"/>
</dbReference>
<protein>
    <recommendedName>
        <fullName evidence="5 15">Hypoxanthine phosphoribosyltransferase</fullName>
        <ecNumber evidence="5 15">2.4.2.8</ecNumber>
    </recommendedName>
</protein>
<comment type="similarity">
    <text evidence="4 15">Belongs to the purine/pyrimidine phosphoribosyltransferase family.</text>
</comment>
<dbReference type="OrthoDB" id="9802824at2"/>
<dbReference type="Gene3D" id="3.40.50.2020">
    <property type="match status" value="1"/>
</dbReference>
<evidence type="ECO:0000313" key="17">
    <source>
        <dbReference type="EMBL" id="SDF66578.1"/>
    </source>
</evidence>
<dbReference type="STRING" id="571438.SAMN05192586_11022"/>
<dbReference type="RefSeq" id="WP_092153810.1">
    <property type="nucleotide sequence ID" value="NZ_FNBX01000010.1"/>
</dbReference>
<evidence type="ECO:0000256" key="2">
    <source>
        <dbReference type="ARBA" id="ARBA00004496"/>
    </source>
</evidence>
<comment type="subcellular location">
    <subcellularLocation>
        <location evidence="2 15">Cytoplasm</location>
    </subcellularLocation>
</comment>
<evidence type="ECO:0000256" key="7">
    <source>
        <dbReference type="ARBA" id="ARBA00022676"/>
    </source>
</evidence>
<dbReference type="GO" id="GO:0000166">
    <property type="term" value="F:nucleotide binding"/>
    <property type="evidence" value="ECO:0007669"/>
    <property type="project" value="UniProtKB-KW"/>
</dbReference>
<keyword evidence="10 15" id="KW-0660">Purine salvage</keyword>
<evidence type="ECO:0000256" key="11">
    <source>
        <dbReference type="ARBA" id="ARBA00022741"/>
    </source>
</evidence>
<dbReference type="GO" id="GO:0004422">
    <property type="term" value="F:hypoxanthine phosphoribosyltransferase activity"/>
    <property type="evidence" value="ECO:0007669"/>
    <property type="project" value="InterPro"/>
</dbReference>
<dbReference type="GO" id="GO:0032263">
    <property type="term" value="P:GMP salvage"/>
    <property type="evidence" value="ECO:0007669"/>
    <property type="project" value="TreeGrafter"/>
</dbReference>
<gene>
    <name evidence="17" type="ORF">SAMN05192586_11022</name>
</gene>
<dbReference type="InterPro" id="IPR050408">
    <property type="entry name" value="HGPRT"/>
</dbReference>
<evidence type="ECO:0000256" key="4">
    <source>
        <dbReference type="ARBA" id="ARBA00008391"/>
    </source>
</evidence>
<keyword evidence="9 15" id="KW-0479">Metal-binding</keyword>
<evidence type="ECO:0000313" key="18">
    <source>
        <dbReference type="Proteomes" id="UP000199355"/>
    </source>
</evidence>
<comment type="catalytic activity">
    <reaction evidence="13">
        <text>GMP + diphosphate = guanine + 5-phospho-alpha-D-ribose 1-diphosphate</text>
        <dbReference type="Rhea" id="RHEA:25424"/>
        <dbReference type="ChEBI" id="CHEBI:16235"/>
        <dbReference type="ChEBI" id="CHEBI:33019"/>
        <dbReference type="ChEBI" id="CHEBI:58017"/>
        <dbReference type="ChEBI" id="CHEBI:58115"/>
        <dbReference type="EC" id="2.4.2.8"/>
    </reaction>
    <physiologicalReaction direction="right-to-left" evidence="13">
        <dbReference type="Rhea" id="RHEA:25426"/>
    </physiologicalReaction>
</comment>
<evidence type="ECO:0000256" key="3">
    <source>
        <dbReference type="ARBA" id="ARBA00004669"/>
    </source>
</evidence>
<dbReference type="AlphaFoldDB" id="A0A1G7MXP2"/>
<dbReference type="Proteomes" id="UP000199355">
    <property type="component" value="Unassembled WGS sequence"/>
</dbReference>
<dbReference type="GO" id="GO:0046100">
    <property type="term" value="P:hypoxanthine metabolic process"/>
    <property type="evidence" value="ECO:0007669"/>
    <property type="project" value="TreeGrafter"/>
</dbReference>
<evidence type="ECO:0000256" key="14">
    <source>
        <dbReference type="ARBA" id="ARBA00049402"/>
    </source>
</evidence>
<organism evidence="17 18">
    <name type="scientific">Desulfovibrio legallii</name>
    <dbReference type="NCBI Taxonomy" id="571438"/>
    <lineage>
        <taxon>Bacteria</taxon>
        <taxon>Pseudomonadati</taxon>
        <taxon>Thermodesulfobacteriota</taxon>
        <taxon>Desulfovibrionia</taxon>
        <taxon>Desulfovibrionales</taxon>
        <taxon>Desulfovibrionaceae</taxon>
        <taxon>Desulfovibrio</taxon>
    </lineage>
</organism>
<comment type="catalytic activity">
    <reaction evidence="14">
        <text>IMP + diphosphate = hypoxanthine + 5-phospho-alpha-D-ribose 1-diphosphate</text>
        <dbReference type="Rhea" id="RHEA:17973"/>
        <dbReference type="ChEBI" id="CHEBI:17368"/>
        <dbReference type="ChEBI" id="CHEBI:33019"/>
        <dbReference type="ChEBI" id="CHEBI:58017"/>
        <dbReference type="ChEBI" id="CHEBI:58053"/>
        <dbReference type="EC" id="2.4.2.8"/>
    </reaction>
    <physiologicalReaction direction="right-to-left" evidence="14">
        <dbReference type="Rhea" id="RHEA:17975"/>
    </physiologicalReaction>
</comment>
<dbReference type="NCBIfam" id="TIGR01203">
    <property type="entry name" value="HGPRTase"/>
    <property type="match status" value="1"/>
</dbReference>
<dbReference type="GO" id="GO:0005829">
    <property type="term" value="C:cytosol"/>
    <property type="evidence" value="ECO:0007669"/>
    <property type="project" value="TreeGrafter"/>
</dbReference>
<reference evidence="18" key="1">
    <citation type="submission" date="2016-10" db="EMBL/GenBank/DDBJ databases">
        <authorList>
            <person name="Varghese N."/>
            <person name="Submissions S."/>
        </authorList>
    </citation>
    <scope>NUCLEOTIDE SEQUENCE [LARGE SCALE GENOMIC DNA]</scope>
    <source>
        <strain evidence="18">KHC7</strain>
    </source>
</reference>
<dbReference type="GO" id="GO:0052657">
    <property type="term" value="F:guanine phosphoribosyltransferase activity"/>
    <property type="evidence" value="ECO:0007669"/>
    <property type="project" value="RHEA"/>
</dbReference>
<feature type="domain" description="Phosphoribosyltransferase" evidence="16">
    <location>
        <begin position="21"/>
        <end position="167"/>
    </location>
</feature>
<dbReference type="PANTHER" id="PTHR43340">
    <property type="entry name" value="HYPOXANTHINE-GUANINE PHOSPHORIBOSYLTRANSFERASE"/>
    <property type="match status" value="1"/>
</dbReference>
<dbReference type="Pfam" id="PF00156">
    <property type="entry name" value="Pribosyltran"/>
    <property type="match status" value="1"/>
</dbReference>
<evidence type="ECO:0000256" key="10">
    <source>
        <dbReference type="ARBA" id="ARBA00022726"/>
    </source>
</evidence>
<evidence type="ECO:0000256" key="5">
    <source>
        <dbReference type="ARBA" id="ARBA00011895"/>
    </source>
</evidence>
<evidence type="ECO:0000256" key="13">
    <source>
        <dbReference type="ARBA" id="ARBA00048811"/>
    </source>
</evidence>
<evidence type="ECO:0000256" key="1">
    <source>
        <dbReference type="ARBA" id="ARBA00001946"/>
    </source>
</evidence>
<comment type="pathway">
    <text evidence="3 15">Purine metabolism; IMP biosynthesis via salvage pathway; IMP from hypoxanthine: step 1/1.</text>
</comment>
<keyword evidence="7 15" id="KW-0328">Glycosyltransferase</keyword>
<evidence type="ECO:0000256" key="9">
    <source>
        <dbReference type="ARBA" id="ARBA00022723"/>
    </source>
</evidence>
<keyword evidence="12 15" id="KW-0460">Magnesium</keyword>